<feature type="transmembrane region" description="Helical" evidence="5">
    <location>
        <begin position="117"/>
        <end position="136"/>
    </location>
</feature>
<dbReference type="Pfam" id="PF00083">
    <property type="entry name" value="Sugar_tr"/>
    <property type="match status" value="1"/>
</dbReference>
<dbReference type="InterPro" id="IPR020846">
    <property type="entry name" value="MFS_dom"/>
</dbReference>
<keyword evidence="4 5" id="KW-0472">Membrane</keyword>
<feature type="transmembrane region" description="Helical" evidence="5">
    <location>
        <begin position="291"/>
        <end position="308"/>
    </location>
</feature>
<keyword evidence="3 5" id="KW-1133">Transmembrane helix</keyword>
<dbReference type="GO" id="GO:0022857">
    <property type="term" value="F:transmembrane transporter activity"/>
    <property type="evidence" value="ECO:0007669"/>
    <property type="project" value="InterPro"/>
</dbReference>
<feature type="transmembrane region" description="Helical" evidence="5">
    <location>
        <begin position="320"/>
        <end position="341"/>
    </location>
</feature>
<evidence type="ECO:0000259" key="6">
    <source>
        <dbReference type="PROSITE" id="PS50850"/>
    </source>
</evidence>
<evidence type="ECO:0000256" key="3">
    <source>
        <dbReference type="ARBA" id="ARBA00022989"/>
    </source>
</evidence>
<feature type="transmembrane region" description="Helical" evidence="5">
    <location>
        <begin position="142"/>
        <end position="163"/>
    </location>
</feature>
<evidence type="ECO:0000313" key="8">
    <source>
        <dbReference type="Proteomes" id="UP000694395"/>
    </source>
</evidence>
<dbReference type="InterPro" id="IPR036259">
    <property type="entry name" value="MFS_trans_sf"/>
</dbReference>
<dbReference type="PANTHER" id="PTHR24064">
    <property type="entry name" value="SOLUTE CARRIER FAMILY 22 MEMBER"/>
    <property type="match status" value="1"/>
</dbReference>
<feature type="transmembrane region" description="Helical" evidence="5">
    <location>
        <begin position="353"/>
        <end position="376"/>
    </location>
</feature>
<sequence>MDLEEAFQLVGEFGSYQKQMVLVLVLLQVYMACQSMLIVLIGAIPEYHIEQGDHSNHEELIKHVTFTEDVNSIVTEWFLLKQQSYKVSLAGSLFFAGVLIGNVFFGPLSDKIGRKPVFLTALFFEVVFGYATAFAPSYEVFALSRLLVGLMNGGMSLVCFVLTQEYVGKAYWAMTGTLTNMTFAVGIALFGALGYYIRPWRTLATAANSPGVLFFLLCVTLPESPRWLYSRGYTEKAEEVLQYIAVRNGNSNAAAKVKLRMCPGSVKTGNQGNNGPGFLDLFTHTVLRWRTVVLMYVWYSCSLVYYGLTMNASEDSGNRYFSVAMYGLVELPAYPLCIYFINKQWAGRRKTMASFLALAGLSCLCTMLVPVTAGALFNATSLALLGKLLVSAAFNIVYVYTTELYPTAVRNAGLGVCSMSCRVGGILAPFVPSMVRQQNIINMTRDKNHQSFFVFTIVFKYEDHFGLSKCSNCGKPKFCFAFCHNVWYSFEPLKLKLCFVCYVFQRELHTSMPFLVFCLSGISAGCLGLLLPETLNKPVTETLDELSSPAYHRIVETKVGS</sequence>
<dbReference type="Gene3D" id="1.20.1250.20">
    <property type="entry name" value="MFS general substrate transporter like domains"/>
    <property type="match status" value="1"/>
</dbReference>
<feature type="transmembrane region" description="Helical" evidence="5">
    <location>
        <begin position="382"/>
        <end position="401"/>
    </location>
</feature>
<evidence type="ECO:0000256" key="1">
    <source>
        <dbReference type="ARBA" id="ARBA00004141"/>
    </source>
</evidence>
<dbReference type="Proteomes" id="UP000694395">
    <property type="component" value="Chromosome 23"/>
</dbReference>
<dbReference type="PROSITE" id="PS50850">
    <property type="entry name" value="MFS"/>
    <property type="match status" value="1"/>
</dbReference>
<name>A0A8C7WH21_ONCMY</name>
<feature type="transmembrane region" description="Helical" evidence="5">
    <location>
        <begin position="170"/>
        <end position="197"/>
    </location>
</feature>
<feature type="transmembrane region" description="Helical" evidence="5">
    <location>
        <begin position="87"/>
        <end position="105"/>
    </location>
</feature>
<keyword evidence="8" id="KW-1185">Reference proteome</keyword>
<reference evidence="7" key="3">
    <citation type="submission" date="2025-09" db="UniProtKB">
        <authorList>
            <consortium name="Ensembl"/>
        </authorList>
    </citation>
    <scope>IDENTIFICATION</scope>
</reference>
<dbReference type="SUPFAM" id="SSF103473">
    <property type="entry name" value="MFS general substrate transporter"/>
    <property type="match status" value="1"/>
</dbReference>
<dbReference type="AlphaFoldDB" id="A0A8C7WH21"/>
<reference evidence="7" key="1">
    <citation type="submission" date="2020-07" db="EMBL/GenBank/DDBJ databases">
        <title>A long reads based de novo assembly of the rainbow trout Arlee double haploid line genome.</title>
        <authorList>
            <person name="Gao G."/>
            <person name="Palti Y."/>
        </authorList>
    </citation>
    <scope>NUCLEOTIDE SEQUENCE [LARGE SCALE GENOMIC DNA]</scope>
</reference>
<dbReference type="InterPro" id="IPR005828">
    <property type="entry name" value="MFS_sugar_transport-like"/>
</dbReference>
<comment type="subcellular location">
    <subcellularLocation>
        <location evidence="1">Membrane</location>
        <topology evidence="1">Multi-pass membrane protein</topology>
    </subcellularLocation>
</comment>
<evidence type="ECO:0000256" key="4">
    <source>
        <dbReference type="ARBA" id="ARBA00023136"/>
    </source>
</evidence>
<dbReference type="GeneTree" id="ENSGT00940000164766"/>
<feature type="transmembrane region" description="Helical" evidence="5">
    <location>
        <begin position="203"/>
        <end position="221"/>
    </location>
</feature>
<accession>A0A8C7WH21</accession>
<proteinExistence type="predicted"/>
<organism evidence="7 8">
    <name type="scientific">Oncorhynchus mykiss</name>
    <name type="common">Rainbow trout</name>
    <name type="synonym">Salmo gairdneri</name>
    <dbReference type="NCBI Taxonomy" id="8022"/>
    <lineage>
        <taxon>Eukaryota</taxon>
        <taxon>Metazoa</taxon>
        <taxon>Chordata</taxon>
        <taxon>Craniata</taxon>
        <taxon>Vertebrata</taxon>
        <taxon>Euteleostomi</taxon>
        <taxon>Actinopterygii</taxon>
        <taxon>Neopterygii</taxon>
        <taxon>Teleostei</taxon>
        <taxon>Protacanthopterygii</taxon>
        <taxon>Salmoniformes</taxon>
        <taxon>Salmonidae</taxon>
        <taxon>Salmoninae</taxon>
        <taxon>Oncorhynchus</taxon>
    </lineage>
</organism>
<feature type="domain" description="Major facilitator superfamily (MFS) profile" evidence="6">
    <location>
        <begin position="21"/>
        <end position="509"/>
    </location>
</feature>
<protein>
    <recommendedName>
        <fullName evidence="6">Major facilitator superfamily (MFS) profile domain-containing protein</fullName>
    </recommendedName>
</protein>
<evidence type="ECO:0000313" key="7">
    <source>
        <dbReference type="Ensembl" id="ENSOMYP00000100265.2"/>
    </source>
</evidence>
<dbReference type="GO" id="GO:0016020">
    <property type="term" value="C:membrane"/>
    <property type="evidence" value="ECO:0007669"/>
    <property type="project" value="UniProtKB-SubCell"/>
</dbReference>
<evidence type="ECO:0000256" key="5">
    <source>
        <dbReference type="SAM" id="Phobius"/>
    </source>
</evidence>
<feature type="transmembrane region" description="Helical" evidence="5">
    <location>
        <begin position="21"/>
        <end position="44"/>
    </location>
</feature>
<evidence type="ECO:0000256" key="2">
    <source>
        <dbReference type="ARBA" id="ARBA00022692"/>
    </source>
</evidence>
<gene>
    <name evidence="7" type="primary">slc22a15</name>
</gene>
<reference evidence="7" key="2">
    <citation type="submission" date="2025-08" db="UniProtKB">
        <authorList>
            <consortium name="Ensembl"/>
        </authorList>
    </citation>
    <scope>IDENTIFICATION</scope>
</reference>
<dbReference type="Ensembl" id="ENSOMYT00000108799.2">
    <property type="protein sequence ID" value="ENSOMYP00000100265.2"/>
    <property type="gene ID" value="ENSOMYG00000045365.2"/>
</dbReference>
<keyword evidence="2 5" id="KW-0812">Transmembrane</keyword>